<dbReference type="InterPro" id="IPR027417">
    <property type="entry name" value="P-loop_NTPase"/>
</dbReference>
<evidence type="ECO:0000256" key="8">
    <source>
        <dbReference type="ARBA" id="ARBA00022989"/>
    </source>
</evidence>
<dbReference type="PANTHER" id="PTHR43394">
    <property type="entry name" value="ATP-DEPENDENT PERMEASE MDL1, MITOCHONDRIAL"/>
    <property type="match status" value="1"/>
</dbReference>
<feature type="transmembrane region" description="Helical" evidence="10">
    <location>
        <begin position="91"/>
        <end position="116"/>
    </location>
</feature>
<dbReference type="OrthoDB" id="9806127at2"/>
<dbReference type="InterPro" id="IPR039421">
    <property type="entry name" value="Type_1_exporter"/>
</dbReference>
<feature type="transmembrane region" description="Helical" evidence="10">
    <location>
        <begin position="193"/>
        <end position="213"/>
    </location>
</feature>
<evidence type="ECO:0000256" key="9">
    <source>
        <dbReference type="ARBA" id="ARBA00023136"/>
    </source>
</evidence>
<feature type="domain" description="ABC transmembrane type-1" evidence="12">
    <location>
        <begin position="55"/>
        <end position="337"/>
    </location>
</feature>
<gene>
    <name evidence="13" type="ORF">DEO23_08100</name>
</gene>
<dbReference type="EMBL" id="QFKX01000002">
    <property type="protein sequence ID" value="PWH07071.1"/>
    <property type="molecule type" value="Genomic_DNA"/>
</dbReference>
<dbReference type="PROSITE" id="PS50893">
    <property type="entry name" value="ABC_TRANSPORTER_2"/>
    <property type="match status" value="1"/>
</dbReference>
<dbReference type="SUPFAM" id="SSF90123">
    <property type="entry name" value="ABC transporter transmembrane region"/>
    <property type="match status" value="1"/>
</dbReference>
<keyword evidence="9 10" id="KW-0472">Membrane</keyword>
<dbReference type="RefSeq" id="WP_109275667.1">
    <property type="nucleotide sequence ID" value="NZ_QFKX01000002.1"/>
</dbReference>
<dbReference type="GO" id="GO:0015421">
    <property type="term" value="F:ABC-type oligopeptide transporter activity"/>
    <property type="evidence" value="ECO:0007669"/>
    <property type="project" value="TreeGrafter"/>
</dbReference>
<feature type="transmembrane region" description="Helical" evidence="10">
    <location>
        <begin position="169"/>
        <end position="187"/>
    </location>
</feature>
<evidence type="ECO:0000256" key="1">
    <source>
        <dbReference type="ARBA" id="ARBA00004651"/>
    </source>
</evidence>
<evidence type="ECO:0000256" key="2">
    <source>
        <dbReference type="ARBA" id="ARBA00022448"/>
    </source>
</evidence>
<dbReference type="Gene3D" id="1.20.1560.10">
    <property type="entry name" value="ABC transporter type 1, transmembrane domain"/>
    <property type="match status" value="1"/>
</dbReference>
<name>A0A2U2RMK9_9MICO</name>
<dbReference type="Proteomes" id="UP000245590">
    <property type="component" value="Unassembled WGS sequence"/>
</dbReference>
<dbReference type="PANTHER" id="PTHR43394:SF1">
    <property type="entry name" value="ATP-BINDING CASSETTE SUB-FAMILY B MEMBER 10, MITOCHONDRIAL"/>
    <property type="match status" value="1"/>
</dbReference>
<dbReference type="GO" id="GO:0005524">
    <property type="term" value="F:ATP binding"/>
    <property type="evidence" value="ECO:0007669"/>
    <property type="project" value="UniProtKB-KW"/>
</dbReference>
<evidence type="ECO:0000256" key="6">
    <source>
        <dbReference type="ARBA" id="ARBA00022741"/>
    </source>
</evidence>
<dbReference type="Gene3D" id="3.40.50.300">
    <property type="entry name" value="P-loop containing nucleotide triphosphate hydrolases"/>
    <property type="match status" value="1"/>
</dbReference>
<evidence type="ECO:0000256" key="5">
    <source>
        <dbReference type="ARBA" id="ARBA00022692"/>
    </source>
</evidence>
<reference evidence="13 14" key="1">
    <citation type="submission" date="2018-05" db="EMBL/GenBank/DDBJ databases">
        <title>Brachybacterium sp. M1HQ-2T, whole genome shotgun sequence.</title>
        <authorList>
            <person name="Tuo L."/>
        </authorList>
    </citation>
    <scope>NUCLEOTIDE SEQUENCE [LARGE SCALE GENOMIC DNA]</scope>
    <source>
        <strain evidence="13 14">M1HQ-2</strain>
    </source>
</reference>
<keyword evidence="4" id="KW-0997">Cell inner membrane</keyword>
<comment type="caution">
    <text evidence="13">The sequence shown here is derived from an EMBL/GenBank/DDBJ whole genome shotgun (WGS) entry which is preliminary data.</text>
</comment>
<protein>
    <submittedName>
        <fullName evidence="13">ABC transporter ATP-binding protein</fullName>
    </submittedName>
</protein>
<dbReference type="Pfam" id="PF00664">
    <property type="entry name" value="ABC_membrane"/>
    <property type="match status" value="1"/>
</dbReference>
<comment type="subcellular location">
    <subcellularLocation>
        <location evidence="1">Cell membrane</location>
        <topology evidence="1">Multi-pass membrane protein</topology>
    </subcellularLocation>
</comment>
<keyword evidence="14" id="KW-1185">Reference proteome</keyword>
<feature type="transmembrane region" description="Helical" evidence="10">
    <location>
        <begin position="278"/>
        <end position="299"/>
    </location>
</feature>
<keyword evidence="2" id="KW-0813">Transport</keyword>
<dbReference type="SMART" id="SM00382">
    <property type="entry name" value="AAA"/>
    <property type="match status" value="1"/>
</dbReference>
<sequence length="612" mass="65112">MTAIHWDREAEDLLESDATARRQLDEHAQILPIASVGTSFSHLGRRLRQHALMTVLTVLVVVGGAVAAAWMPRLIGGAVDIVQGHQGSAAVWRQGALIMLAGVLQAVLSALGWALVSGLGQRVLAAMREDVIDRALDLPAQTMEVTGIGDALSRVADDVDVTARAVNNVVPNLIQVGFYVVVTLVGMVLLSPWLLILVLVVVPMYAAAGVWYIRRTAPIYRRERVAMGARAQGLLSAIHGIPTVHAYGIERRETRHVAVLSETAAVLGMRVMGLVTRVVKIVVWPENLSIALVLVLGYAMVHVGGAPVGLVTAAALYLISLLWPMMNLLFSLDDVQSAAASLTRMVGVIESIDPATSPGEEVPSDASIRLRDVSHAYGEDEDGTERTVLQPIDLDIAPGESIALVGASGAGKSTLAAIITGTLTPRHGTVLHGGADLARGDLESIRHHAVIVSQDVHVFRGTLAEDLRLAKPEADDEELWSALRAVEADAWADLLPRGLDTEVGEKGERLTAEQSQQLALARVALRDPAVLVLDEATADEGSSGARVLERAATHVARGRTTVIVAHRLSQAKEADRILVMEGGCVVEQGPHEDLVAHGGVYAELWAAWSGDD</sequence>
<dbReference type="FunFam" id="3.40.50.300:FF:001001">
    <property type="entry name" value="Multidrug ABC transporter ATP-binding protein"/>
    <property type="match status" value="1"/>
</dbReference>
<dbReference type="GO" id="GO:0016887">
    <property type="term" value="F:ATP hydrolysis activity"/>
    <property type="evidence" value="ECO:0007669"/>
    <property type="project" value="InterPro"/>
</dbReference>
<feature type="transmembrane region" description="Helical" evidence="10">
    <location>
        <begin position="305"/>
        <end position="323"/>
    </location>
</feature>
<keyword evidence="6" id="KW-0547">Nucleotide-binding</keyword>
<evidence type="ECO:0000256" key="10">
    <source>
        <dbReference type="SAM" id="Phobius"/>
    </source>
</evidence>
<evidence type="ECO:0000256" key="7">
    <source>
        <dbReference type="ARBA" id="ARBA00022840"/>
    </source>
</evidence>
<keyword evidence="8 10" id="KW-1133">Transmembrane helix</keyword>
<dbReference type="InterPro" id="IPR036640">
    <property type="entry name" value="ABC1_TM_sf"/>
</dbReference>
<evidence type="ECO:0000256" key="4">
    <source>
        <dbReference type="ARBA" id="ARBA00022519"/>
    </source>
</evidence>
<dbReference type="Pfam" id="PF00005">
    <property type="entry name" value="ABC_tran"/>
    <property type="match status" value="1"/>
</dbReference>
<dbReference type="InterPro" id="IPR011527">
    <property type="entry name" value="ABC1_TM_dom"/>
</dbReference>
<keyword evidence="3" id="KW-1003">Cell membrane</keyword>
<feature type="domain" description="ABC transporter" evidence="11">
    <location>
        <begin position="368"/>
        <end position="607"/>
    </location>
</feature>
<dbReference type="InterPro" id="IPR003593">
    <property type="entry name" value="AAA+_ATPase"/>
</dbReference>
<feature type="transmembrane region" description="Helical" evidence="10">
    <location>
        <begin position="51"/>
        <end position="71"/>
    </location>
</feature>
<dbReference type="CDD" id="cd07346">
    <property type="entry name" value="ABC_6TM_exporters"/>
    <property type="match status" value="1"/>
</dbReference>
<dbReference type="GO" id="GO:0005886">
    <property type="term" value="C:plasma membrane"/>
    <property type="evidence" value="ECO:0007669"/>
    <property type="project" value="UniProtKB-SubCell"/>
</dbReference>
<keyword evidence="7 13" id="KW-0067">ATP-binding</keyword>
<dbReference type="PROSITE" id="PS50929">
    <property type="entry name" value="ABC_TM1F"/>
    <property type="match status" value="1"/>
</dbReference>
<dbReference type="SUPFAM" id="SSF52540">
    <property type="entry name" value="P-loop containing nucleoside triphosphate hydrolases"/>
    <property type="match status" value="1"/>
</dbReference>
<organism evidence="13 14">
    <name type="scientific">Brachybacterium endophyticum</name>
    <dbReference type="NCBI Taxonomy" id="2182385"/>
    <lineage>
        <taxon>Bacteria</taxon>
        <taxon>Bacillati</taxon>
        <taxon>Actinomycetota</taxon>
        <taxon>Actinomycetes</taxon>
        <taxon>Micrococcales</taxon>
        <taxon>Dermabacteraceae</taxon>
        <taxon>Brachybacterium</taxon>
    </lineage>
</organism>
<evidence type="ECO:0000259" key="11">
    <source>
        <dbReference type="PROSITE" id="PS50893"/>
    </source>
</evidence>
<evidence type="ECO:0000259" key="12">
    <source>
        <dbReference type="PROSITE" id="PS50929"/>
    </source>
</evidence>
<evidence type="ECO:0000313" key="13">
    <source>
        <dbReference type="EMBL" id="PWH07071.1"/>
    </source>
</evidence>
<dbReference type="AlphaFoldDB" id="A0A2U2RMK9"/>
<evidence type="ECO:0000313" key="14">
    <source>
        <dbReference type="Proteomes" id="UP000245590"/>
    </source>
</evidence>
<dbReference type="InterPro" id="IPR003439">
    <property type="entry name" value="ABC_transporter-like_ATP-bd"/>
</dbReference>
<proteinExistence type="predicted"/>
<evidence type="ECO:0000256" key="3">
    <source>
        <dbReference type="ARBA" id="ARBA00022475"/>
    </source>
</evidence>
<keyword evidence="5 10" id="KW-0812">Transmembrane</keyword>
<accession>A0A2U2RMK9</accession>